<reference evidence="1" key="1">
    <citation type="journal article" date="2020" name="Nature">
        <title>Giant virus diversity and host interactions through global metagenomics.</title>
        <authorList>
            <person name="Schulz F."/>
            <person name="Roux S."/>
            <person name="Paez-Espino D."/>
            <person name="Jungbluth S."/>
            <person name="Walsh D.A."/>
            <person name="Denef V.J."/>
            <person name="McMahon K.D."/>
            <person name="Konstantinidis K.T."/>
            <person name="Eloe-Fadrosh E.A."/>
            <person name="Kyrpides N.C."/>
            <person name="Woyke T."/>
        </authorList>
    </citation>
    <scope>NUCLEOTIDE SEQUENCE</scope>
    <source>
        <strain evidence="1">GVMAG-M-3300023179-86</strain>
    </source>
</reference>
<accession>A0A6C0HAG8</accession>
<sequence>MDLEIFEKKYFSQNGEDGITMKLIELIYDNNDDKFYVEFGVENGNECNTRILREKYKWNGLQMDGNHENDIINLRKEFITKENIVELFVKYNVPKHINLLSVDIDFNDFYCLNEILKNYTCDIIICEYNATHNPDEDNIIVYDKNGSWDATNYFGASLLSFDKLAKKYNYSLIYCNENGVNCFFIHNDIIKQKNLEFKNFGDITKIYRSPRYGPGPKGGHRQDDHNRKYIKFEEAIML</sequence>
<organism evidence="1">
    <name type="scientific">viral metagenome</name>
    <dbReference type="NCBI Taxonomy" id="1070528"/>
    <lineage>
        <taxon>unclassified sequences</taxon>
        <taxon>metagenomes</taxon>
        <taxon>organismal metagenomes</taxon>
    </lineage>
</organism>
<evidence type="ECO:0008006" key="2">
    <source>
        <dbReference type="Google" id="ProtNLM"/>
    </source>
</evidence>
<evidence type="ECO:0000313" key="1">
    <source>
        <dbReference type="EMBL" id="QHT77196.1"/>
    </source>
</evidence>
<protein>
    <recommendedName>
        <fullName evidence="2">Methyltransferase FkbM domain-containing protein</fullName>
    </recommendedName>
</protein>
<proteinExistence type="predicted"/>
<dbReference type="EMBL" id="MN739916">
    <property type="protein sequence ID" value="QHT77196.1"/>
    <property type="molecule type" value="Genomic_DNA"/>
</dbReference>
<dbReference type="AlphaFoldDB" id="A0A6C0HAG8"/>
<name>A0A6C0HAG8_9ZZZZ</name>